<dbReference type="Proteomes" id="UP000536509">
    <property type="component" value="Unassembled WGS sequence"/>
</dbReference>
<reference evidence="2 3" key="1">
    <citation type="submission" date="2020-05" db="EMBL/GenBank/DDBJ databases">
        <title>Draft genome of Flavobacterium sp. IMCC34852.</title>
        <authorList>
            <person name="Song J."/>
            <person name="Cho J.-C."/>
        </authorList>
    </citation>
    <scope>NUCLEOTIDE SEQUENCE [LARGE SCALE GENOMIC DNA]</scope>
    <source>
        <strain evidence="2 3">IMCC34852</strain>
    </source>
</reference>
<accession>A0A7Y3W000</accession>
<dbReference type="EMBL" id="JABEVX010000010">
    <property type="protein sequence ID" value="NNT73052.1"/>
    <property type="molecule type" value="Genomic_DNA"/>
</dbReference>
<organism evidence="2 3">
    <name type="scientific">Flavobacterium rivulicola</name>
    <dbReference type="NCBI Taxonomy" id="2732161"/>
    <lineage>
        <taxon>Bacteria</taxon>
        <taxon>Pseudomonadati</taxon>
        <taxon>Bacteroidota</taxon>
        <taxon>Flavobacteriia</taxon>
        <taxon>Flavobacteriales</taxon>
        <taxon>Flavobacteriaceae</taxon>
        <taxon>Flavobacterium</taxon>
    </lineage>
</organism>
<evidence type="ECO:0000256" key="1">
    <source>
        <dbReference type="SAM" id="SignalP"/>
    </source>
</evidence>
<name>A0A7Y3W000_9FLAO</name>
<feature type="signal peptide" evidence="1">
    <location>
        <begin position="1"/>
        <end position="18"/>
    </location>
</feature>
<dbReference type="RefSeq" id="WP_171223215.1">
    <property type="nucleotide sequence ID" value="NZ_CP121446.1"/>
</dbReference>
<dbReference type="AlphaFoldDB" id="A0A7Y3W000"/>
<comment type="caution">
    <text evidence="2">The sequence shown here is derived from an EMBL/GenBank/DDBJ whole genome shotgun (WGS) entry which is preliminary data.</text>
</comment>
<protein>
    <recommendedName>
        <fullName evidence="4">Copper resistance protein NlpE</fullName>
    </recommendedName>
</protein>
<proteinExistence type="predicted"/>
<evidence type="ECO:0008006" key="4">
    <source>
        <dbReference type="Google" id="ProtNLM"/>
    </source>
</evidence>
<keyword evidence="1" id="KW-0732">Signal</keyword>
<evidence type="ECO:0000313" key="3">
    <source>
        <dbReference type="Proteomes" id="UP000536509"/>
    </source>
</evidence>
<sequence>MKRLFLTLLLITSFAINAQTEDCSGSYFFLIEGKDGHILDYKIQLNPDQTFVFTSFNRVVDMRGNHDTNKKGKGTWKVENKIIKFTTEPTDLNQDYTLNFSGTTARIVKKSPRDTSDKVIPTALQFYKSEIRTIENLKFLLKE</sequence>
<gene>
    <name evidence="2" type="ORF">HKT18_12575</name>
</gene>
<keyword evidence="3" id="KW-1185">Reference proteome</keyword>
<feature type="chain" id="PRO_5031285282" description="Copper resistance protein NlpE" evidence="1">
    <location>
        <begin position="19"/>
        <end position="143"/>
    </location>
</feature>
<evidence type="ECO:0000313" key="2">
    <source>
        <dbReference type="EMBL" id="NNT73052.1"/>
    </source>
</evidence>